<proteinExistence type="predicted"/>
<gene>
    <name evidence="3" type="ORF">g.30587</name>
    <name evidence="2" type="ORF">g.30588</name>
</gene>
<name>A0A1B6MH81_9HEMI</name>
<evidence type="ECO:0000259" key="1">
    <source>
        <dbReference type="Pfam" id="PF03372"/>
    </source>
</evidence>
<dbReference type="PANTHER" id="PTHR33776">
    <property type="entry name" value="ENDO/EXONUCLEASE/PHOSPHATASE DOMAIN-CONTAINING PROTEIN"/>
    <property type="match status" value="1"/>
</dbReference>
<feature type="non-terminal residue" evidence="3">
    <location>
        <position position="1"/>
    </location>
</feature>
<organism evidence="3">
    <name type="scientific">Graphocephala atropunctata</name>
    <dbReference type="NCBI Taxonomy" id="36148"/>
    <lineage>
        <taxon>Eukaryota</taxon>
        <taxon>Metazoa</taxon>
        <taxon>Ecdysozoa</taxon>
        <taxon>Arthropoda</taxon>
        <taxon>Hexapoda</taxon>
        <taxon>Insecta</taxon>
        <taxon>Pterygota</taxon>
        <taxon>Neoptera</taxon>
        <taxon>Paraneoptera</taxon>
        <taxon>Hemiptera</taxon>
        <taxon>Auchenorrhyncha</taxon>
        <taxon>Membracoidea</taxon>
        <taxon>Cicadellidae</taxon>
        <taxon>Cicadellinae</taxon>
        <taxon>Cicadellini</taxon>
        <taxon>Graphocephala</taxon>
    </lineage>
</organism>
<dbReference type="GO" id="GO:0003824">
    <property type="term" value="F:catalytic activity"/>
    <property type="evidence" value="ECO:0007669"/>
    <property type="project" value="InterPro"/>
</dbReference>
<reference evidence="3" key="1">
    <citation type="submission" date="2015-11" db="EMBL/GenBank/DDBJ databases">
        <title>De novo transcriptome assembly of four potential Pierce s Disease insect vectors from Arizona vineyards.</title>
        <authorList>
            <person name="Tassone E.E."/>
        </authorList>
    </citation>
    <scope>NUCLEOTIDE SEQUENCE</scope>
</reference>
<accession>A0A1B6MH81</accession>
<feature type="domain" description="Endonuclease/exonuclease/phosphatase" evidence="1">
    <location>
        <begin position="48"/>
        <end position="240"/>
    </location>
</feature>
<dbReference type="PANTHER" id="PTHR33776:SF4">
    <property type="entry name" value="ENDONUCLEASE_EXONUCLEASE_PHOSPHATASE DOMAIN-CONTAINING PROTEIN"/>
    <property type="match status" value="1"/>
</dbReference>
<dbReference type="EMBL" id="GEBQ01021402">
    <property type="protein sequence ID" value="JAT18575.1"/>
    <property type="molecule type" value="Transcribed_RNA"/>
</dbReference>
<protein>
    <recommendedName>
        <fullName evidence="1">Endonuclease/exonuclease/phosphatase domain-containing protein</fullName>
    </recommendedName>
</protein>
<dbReference type="InterPro" id="IPR005135">
    <property type="entry name" value="Endo/exonuclease/phosphatase"/>
</dbReference>
<evidence type="ECO:0000313" key="3">
    <source>
        <dbReference type="EMBL" id="JAT35241.1"/>
    </source>
</evidence>
<dbReference type="EMBL" id="GEBQ01004736">
    <property type="protein sequence ID" value="JAT35241.1"/>
    <property type="molecule type" value="Transcribed_RNA"/>
</dbReference>
<dbReference type="AlphaFoldDB" id="A0A1B6MH81"/>
<evidence type="ECO:0000313" key="2">
    <source>
        <dbReference type="EMBL" id="JAT18575.1"/>
    </source>
</evidence>
<dbReference type="SUPFAM" id="SSF56219">
    <property type="entry name" value="DNase I-like"/>
    <property type="match status" value="1"/>
</dbReference>
<dbReference type="Pfam" id="PF03372">
    <property type="entry name" value="Exo_endo_phos"/>
    <property type="match status" value="1"/>
</dbReference>
<sequence>ICLRHSLSLVCLSAKLFEIDSPSPTATSWILRDCYSTYIVTMDDKIISINTQGFFEDDILRFVNFHKPLVLAITEHKQRNLSNLQLDGYNVATGFPAITGQRGAALLVRKNVFYRVRDDLNSFSYDGVFEACSVEISFPEYDMVITALYRSPSSSKTEFDRQLARFLARISIESDKKHIIAGDYNIDNTNEVTKRVLRRFGFRYNVRSATHDEGRCLDNFITDFQPARTQVLTNSRISDHRPIVLYHPAPLYGGLFFSFQPTCY</sequence>
<dbReference type="InterPro" id="IPR036691">
    <property type="entry name" value="Endo/exonu/phosph_ase_sf"/>
</dbReference>
<dbReference type="Gene3D" id="3.60.10.10">
    <property type="entry name" value="Endonuclease/exonuclease/phosphatase"/>
    <property type="match status" value="1"/>
</dbReference>